<dbReference type="GO" id="GO:0006103">
    <property type="term" value="P:2-oxoglutarate metabolic process"/>
    <property type="evidence" value="ECO:0007669"/>
    <property type="project" value="TreeGrafter"/>
</dbReference>
<dbReference type="FunFam" id="3.50.50.60:FF:000001">
    <property type="entry name" value="Dihydrolipoyl dehydrogenase, mitochondrial"/>
    <property type="match status" value="1"/>
</dbReference>
<dbReference type="Gene3D" id="3.50.50.60">
    <property type="entry name" value="FAD/NAD(P)-binding domain"/>
    <property type="match status" value="2"/>
</dbReference>
<dbReference type="InterPro" id="IPR050151">
    <property type="entry name" value="Class-I_Pyr_Nuc-Dis_Oxidored"/>
</dbReference>
<keyword evidence="7" id="KW-0274">FAD</keyword>
<dbReference type="PRINTS" id="PR00368">
    <property type="entry name" value="FADPNR"/>
</dbReference>
<dbReference type="InterPro" id="IPR004099">
    <property type="entry name" value="Pyr_nucl-diS_OxRdtase_dimer"/>
</dbReference>
<sequence>MSSTYDVVVIGAGPAGYVAAIRCAQLGLKTACVDEWKNHQGKSSLGGTCLNVGCIPSKALLETSHMYQQANLEFGQHGISAASLKIDIKKMQVRKNQVVHDLTQGIQALFKANKVTSIHGRAKIIAVDTVEISSRTTRKKTDELKTKTIIIATGSSPVRLQQAKIEDDYIIDSAAALELAKVPKRIGIIGAGAIGLELGSVWSRLGSQVVLLEAMRDFLPMVDNKLANLAKQSFRKQSLDIRLNARLVSATVKNKKVQVVYEDSSKAGDEKTEIFDKVVIAVGRKPNSDRVFGEELGIERDERCFVLVDEQCQTSVPNIYAIGDVVRGPMLAHKGSEEGIMVAEIIAGNFAEVNYDLIPSVIYTHPEVAWVGKTEDECKAAGTKINIGSFPFVASGRARAMNETEGLVKIVADAETDRVLGVHIFSAQASELIAQAVLMMEMQATAEDMALTMFAHPTLSETIHEAALSVHGKAIHVKN</sequence>
<feature type="domain" description="FAD/NAD(P)-binding" evidence="13">
    <location>
        <begin position="5"/>
        <end position="339"/>
    </location>
</feature>
<accession>A0A3B0WX96</accession>
<dbReference type="Pfam" id="PF02852">
    <property type="entry name" value="Pyr_redox_dim"/>
    <property type="match status" value="1"/>
</dbReference>
<dbReference type="SUPFAM" id="SSF51905">
    <property type="entry name" value="FAD/NAD(P)-binding domain"/>
    <property type="match status" value="1"/>
</dbReference>
<dbReference type="NCBIfam" id="TIGR01350">
    <property type="entry name" value="lipoamide_DH"/>
    <property type="match status" value="1"/>
</dbReference>
<evidence type="ECO:0000256" key="8">
    <source>
        <dbReference type="ARBA" id="ARBA00023002"/>
    </source>
</evidence>
<keyword evidence="5" id="KW-0963">Cytoplasm</keyword>
<dbReference type="GO" id="GO:0050660">
    <property type="term" value="F:flavin adenine dinucleotide binding"/>
    <property type="evidence" value="ECO:0007669"/>
    <property type="project" value="InterPro"/>
</dbReference>
<comment type="cofactor">
    <cofactor evidence="1">
        <name>FAD</name>
        <dbReference type="ChEBI" id="CHEBI:57692"/>
    </cofactor>
</comment>
<dbReference type="PROSITE" id="PS00076">
    <property type="entry name" value="PYRIDINE_REDOX_1"/>
    <property type="match status" value="1"/>
</dbReference>
<dbReference type="PRINTS" id="PR00411">
    <property type="entry name" value="PNDRDTASEI"/>
</dbReference>
<dbReference type="GO" id="GO:0005737">
    <property type="term" value="C:cytoplasm"/>
    <property type="evidence" value="ECO:0007669"/>
    <property type="project" value="UniProtKB-SubCell"/>
</dbReference>
<dbReference type="PANTHER" id="PTHR22912">
    <property type="entry name" value="DISULFIDE OXIDOREDUCTASE"/>
    <property type="match status" value="1"/>
</dbReference>
<dbReference type="Pfam" id="PF07992">
    <property type="entry name" value="Pyr_redox_2"/>
    <property type="match status" value="1"/>
</dbReference>
<keyword evidence="8 14" id="KW-0560">Oxidoreductase</keyword>
<dbReference type="SUPFAM" id="SSF55424">
    <property type="entry name" value="FAD/NAD-linked reductases, dimerisation (C-terminal) domain"/>
    <property type="match status" value="1"/>
</dbReference>
<evidence type="ECO:0000256" key="9">
    <source>
        <dbReference type="ARBA" id="ARBA00023027"/>
    </source>
</evidence>
<dbReference type="Gene3D" id="3.30.390.30">
    <property type="match status" value="1"/>
</dbReference>
<evidence type="ECO:0000256" key="5">
    <source>
        <dbReference type="ARBA" id="ARBA00022490"/>
    </source>
</evidence>
<dbReference type="InterPro" id="IPR036188">
    <property type="entry name" value="FAD/NAD-bd_sf"/>
</dbReference>
<dbReference type="PANTHER" id="PTHR22912:SF224">
    <property type="entry name" value="DIHYDROLIPOYL DEHYDROGENASE"/>
    <property type="match status" value="1"/>
</dbReference>
<keyword evidence="10" id="KW-1015">Disulfide bond</keyword>
<proteinExistence type="inferred from homology"/>
<dbReference type="AlphaFoldDB" id="A0A3B0WX96"/>
<evidence type="ECO:0000256" key="2">
    <source>
        <dbReference type="ARBA" id="ARBA00004496"/>
    </source>
</evidence>
<dbReference type="InterPro" id="IPR016156">
    <property type="entry name" value="FAD/NAD-linked_Rdtase_dimer_sf"/>
</dbReference>
<protein>
    <recommendedName>
        <fullName evidence="4">Dihydrolipoyl dehydrogenase</fullName>
    </recommendedName>
</protein>
<dbReference type="InterPro" id="IPR006258">
    <property type="entry name" value="Lipoamide_DH"/>
</dbReference>
<evidence type="ECO:0000313" key="14">
    <source>
        <dbReference type="EMBL" id="VAW55327.1"/>
    </source>
</evidence>
<evidence type="ECO:0000256" key="4">
    <source>
        <dbReference type="ARBA" id="ARBA00016961"/>
    </source>
</evidence>
<dbReference type="EMBL" id="UOFD01000088">
    <property type="protein sequence ID" value="VAW55327.1"/>
    <property type="molecule type" value="Genomic_DNA"/>
</dbReference>
<feature type="domain" description="Pyridine nucleotide-disulphide oxidoreductase dimerisation" evidence="12">
    <location>
        <begin position="358"/>
        <end position="467"/>
    </location>
</feature>
<evidence type="ECO:0000256" key="6">
    <source>
        <dbReference type="ARBA" id="ARBA00022630"/>
    </source>
</evidence>
<evidence type="ECO:0000256" key="1">
    <source>
        <dbReference type="ARBA" id="ARBA00001974"/>
    </source>
</evidence>
<evidence type="ECO:0000256" key="7">
    <source>
        <dbReference type="ARBA" id="ARBA00022827"/>
    </source>
</evidence>
<comment type="similarity">
    <text evidence="3">Belongs to the class-I pyridine nucleotide-disulfide oxidoreductase family.</text>
</comment>
<keyword evidence="11" id="KW-0676">Redox-active center</keyword>
<name>A0A3B0WX96_9ZZZZ</name>
<keyword evidence="9" id="KW-0520">NAD</keyword>
<gene>
    <name evidence="14" type="ORF">MNBD_GAMMA06-1482</name>
</gene>
<dbReference type="GO" id="GO:0004148">
    <property type="term" value="F:dihydrolipoyl dehydrogenase (NADH) activity"/>
    <property type="evidence" value="ECO:0007669"/>
    <property type="project" value="InterPro"/>
</dbReference>
<organism evidence="14">
    <name type="scientific">hydrothermal vent metagenome</name>
    <dbReference type="NCBI Taxonomy" id="652676"/>
    <lineage>
        <taxon>unclassified sequences</taxon>
        <taxon>metagenomes</taxon>
        <taxon>ecological metagenomes</taxon>
    </lineage>
</organism>
<evidence type="ECO:0000259" key="12">
    <source>
        <dbReference type="Pfam" id="PF02852"/>
    </source>
</evidence>
<comment type="subcellular location">
    <subcellularLocation>
        <location evidence="2">Cytoplasm</location>
    </subcellularLocation>
</comment>
<evidence type="ECO:0000259" key="13">
    <source>
        <dbReference type="Pfam" id="PF07992"/>
    </source>
</evidence>
<reference evidence="14" key="1">
    <citation type="submission" date="2018-06" db="EMBL/GenBank/DDBJ databases">
        <authorList>
            <person name="Zhirakovskaya E."/>
        </authorList>
    </citation>
    <scope>NUCLEOTIDE SEQUENCE</scope>
</reference>
<dbReference type="FunFam" id="3.30.390.30:FF:000001">
    <property type="entry name" value="Dihydrolipoyl dehydrogenase"/>
    <property type="match status" value="1"/>
</dbReference>
<dbReference type="InterPro" id="IPR001100">
    <property type="entry name" value="Pyr_nuc-diS_OxRdtase"/>
</dbReference>
<evidence type="ECO:0000256" key="10">
    <source>
        <dbReference type="ARBA" id="ARBA00023157"/>
    </source>
</evidence>
<dbReference type="InterPro" id="IPR012999">
    <property type="entry name" value="Pyr_OxRdtase_I_AS"/>
</dbReference>
<evidence type="ECO:0000256" key="11">
    <source>
        <dbReference type="ARBA" id="ARBA00023284"/>
    </source>
</evidence>
<dbReference type="PIRSF" id="PIRSF000350">
    <property type="entry name" value="Mercury_reductase_MerA"/>
    <property type="match status" value="1"/>
</dbReference>
<dbReference type="InterPro" id="IPR023753">
    <property type="entry name" value="FAD/NAD-binding_dom"/>
</dbReference>
<keyword evidence="6" id="KW-0285">Flavoprotein</keyword>
<evidence type="ECO:0000256" key="3">
    <source>
        <dbReference type="ARBA" id="ARBA00007532"/>
    </source>
</evidence>